<dbReference type="Gene3D" id="3.40.50.1110">
    <property type="entry name" value="SGNH hydrolase"/>
    <property type="match status" value="1"/>
</dbReference>
<dbReference type="EMBL" id="UZVY01000001">
    <property type="protein sequence ID" value="VDR41712.1"/>
    <property type="molecule type" value="Genomic_DNA"/>
</dbReference>
<keyword evidence="1" id="KW-0378">Hydrolase</keyword>
<accession>A0A3P8LHU4</accession>
<gene>
    <name evidence="2" type="ORF">NCTC10126_00193</name>
    <name evidence="1" type="ORF">NPA07_01415</name>
</gene>
<dbReference type="InterPro" id="IPR001087">
    <property type="entry name" value="GDSL"/>
</dbReference>
<sequence>MKIIYEILRRFGHKLRDLTLEYKKQYTKKETKKLKSKKTKVVSQKIIKLDENIKLLTLGDSVSAGWDGSLDKDYPGKFENGELSGISYSTYLSWFLLDTFKERFESFYNYAISGCTFWDWNYLFEHKYDQLDPLRKIKMHYFFDADLESYYQNLVKKINESNLITISLGGIDFFILLFMKLVRSNLPQTIVKGFKKGLGFNFLMDQIVRVKDEILQDIKNEEIKIINHIKKINPNANLIFVGYPKPFAIILSAFEEKLKEEGILDKNGRSIFEELNEAIKEIALENNVNYIEIFEENYWSKNLRILTPLMFDIHPSIVGYKKMAIDLFIKLLIDRDKIKDQYSKLPWPKEFLDRDQDTFKCRIEINQDPFEIFEKRFTKDSEKFLLERDKFYKAVEDKFSELNYEQRVLTEARFSNAVFETINILWRQKFYDKIDPDHELSNYFLNNKNSGFEQLKSWVMRNKFLSSFLITIQNNFLNSIDASEKNNNWNNLLRIICNTFFDEEKIVKLIISFFPANIFKSENLELKLIVKKLIINIINSEINNTHIEPLVNYLYKFLNPSLRRILSKDLLLDLIVVVFNKKQLKNKLIEAFSDFANDSSNYNDVVKFKDLFNIFISKRNIENIRKINSAVSKELLSDDKFKNIIAILITNFINEKAGFILEGIDKDEFRNLIFDIINGYNKFENEYKFFEILSTRFLNLLSKVSLKEINFSLLLFDSIKKIFKQLEDQDIDGAILKLFKILFSQKHKVYIPILKKLNENIVKMLRENKDLIQNISNFILDGFGDLANKKLINRFINSGYKLLSFYNNIIDVICDIYSIPYSEIESAKTLIDLLKILYNRIISQKLYNDIIKKTWNFAKDNIYHDSLFLFFKNEFENIHKLLESLNISIHIESIFTNDLFKKTLNDFITKQLLANNSSVKGWLNISKNFKEFLDKCPETKAKLSSLNKQVKIVNELNNLKDSLINSKNSVCDIIKADETFIVTSKLIYWVLKLRKWNIENDKLNLIKDFLREFNLSFVKSDAYDNIINSIFAHIKKAELSKIEQFVEQLKNIVLSSLSAPTYNSRVKFKISRVIDYITSLKNIVNEINPQLFVDLVNMIFESSPKSGGIYNILFGQKNKKIKIRLGNIFKLSGKNVSKVLQVFIEPFVKSYFSELKEKNRAFESLKELKQNSKTYQALWRFYVFVNAFAMKAAGKKIYSLLLKKTIKKAFWQSFENLKNEFSELKDIYANKLKIIGFNNKFVALDDFLSGYNSNKKSYTSYQRDEVMSYLYYLNEYDWNFNPNETRKDVLIDDLINGYMLLDDKKDKK</sequence>
<evidence type="ECO:0000313" key="3">
    <source>
        <dbReference type="Proteomes" id="UP000280036"/>
    </source>
</evidence>
<dbReference type="CDD" id="cd00229">
    <property type="entry name" value="SGNH_hydrolase"/>
    <property type="match status" value="1"/>
</dbReference>
<reference evidence="2 3" key="1">
    <citation type="submission" date="2018-12" db="EMBL/GenBank/DDBJ databases">
        <authorList>
            <consortium name="Pathogen Informatics"/>
        </authorList>
    </citation>
    <scope>NUCLEOTIDE SEQUENCE [LARGE SCALE GENOMIC DNA]</scope>
    <source>
        <strain evidence="2 3">NCTC10126</strain>
    </source>
</reference>
<evidence type="ECO:0000313" key="2">
    <source>
        <dbReference type="EMBL" id="VDR41712.1"/>
    </source>
</evidence>
<dbReference type="GO" id="GO:0016788">
    <property type="term" value="F:hydrolase activity, acting on ester bonds"/>
    <property type="evidence" value="ECO:0007669"/>
    <property type="project" value="InterPro"/>
</dbReference>
<dbReference type="InterPro" id="IPR036514">
    <property type="entry name" value="SGNH_hydro_sf"/>
</dbReference>
<dbReference type="RefSeq" id="WP_126117987.1">
    <property type="nucleotide sequence ID" value="NZ_CP101806.1"/>
</dbReference>
<protein>
    <submittedName>
        <fullName evidence="1">SGNH/GDSL hydrolase family protein</fullName>
    </submittedName>
</protein>
<dbReference type="EMBL" id="CP101806">
    <property type="protein sequence ID" value="UUD35515.1"/>
    <property type="molecule type" value="Genomic_DNA"/>
</dbReference>
<dbReference type="OrthoDB" id="399880at2"/>
<name>A0A3P8LHU4_9BACT</name>
<proteinExistence type="predicted"/>
<keyword evidence="4" id="KW-1185">Reference proteome</keyword>
<organism evidence="2 3">
    <name type="scientific">Mycoplasmopsis caviae</name>
    <dbReference type="NCBI Taxonomy" id="55603"/>
    <lineage>
        <taxon>Bacteria</taxon>
        <taxon>Bacillati</taxon>
        <taxon>Mycoplasmatota</taxon>
        <taxon>Mycoplasmoidales</taxon>
        <taxon>Metamycoplasmataceae</taxon>
        <taxon>Mycoplasmopsis</taxon>
    </lineage>
</organism>
<dbReference type="SUPFAM" id="SSF52266">
    <property type="entry name" value="SGNH hydrolase"/>
    <property type="match status" value="1"/>
</dbReference>
<dbReference type="Pfam" id="PF00657">
    <property type="entry name" value="Lipase_GDSL"/>
    <property type="match status" value="1"/>
</dbReference>
<reference evidence="1" key="2">
    <citation type="submission" date="2022-07" db="EMBL/GenBank/DDBJ databases">
        <title>Complete genome of Mycoplasma caviae type strain G122.</title>
        <authorList>
            <person name="Spergser J."/>
        </authorList>
    </citation>
    <scope>NUCLEOTIDE SEQUENCE</scope>
    <source>
        <strain evidence="1">G122</strain>
    </source>
</reference>
<dbReference type="Proteomes" id="UP001058569">
    <property type="component" value="Chromosome"/>
</dbReference>
<evidence type="ECO:0000313" key="4">
    <source>
        <dbReference type="Proteomes" id="UP001058569"/>
    </source>
</evidence>
<dbReference type="Proteomes" id="UP000280036">
    <property type="component" value="Unassembled WGS sequence"/>
</dbReference>
<evidence type="ECO:0000313" key="1">
    <source>
        <dbReference type="EMBL" id="UUD35515.1"/>
    </source>
</evidence>